<reference evidence="2 3" key="1">
    <citation type="submission" date="2019-10" db="EMBL/GenBank/DDBJ databases">
        <title>Poseidonibacter ostreae sp. nov., isolated from the gut of the Ostrea denselamellosa.</title>
        <authorList>
            <person name="Choi A."/>
        </authorList>
    </citation>
    <scope>NUCLEOTIDE SEQUENCE [LARGE SCALE GENOMIC DNA]</scope>
    <source>
        <strain evidence="2 3">SJOD-M-33</strain>
    </source>
</reference>
<evidence type="ECO:0000256" key="1">
    <source>
        <dbReference type="SAM" id="SignalP"/>
    </source>
</evidence>
<dbReference type="AlphaFoldDB" id="A0A6L4WSB5"/>
<comment type="caution">
    <text evidence="2">The sequence shown here is derived from an EMBL/GenBank/DDBJ whole genome shotgun (WGS) entry which is preliminary data.</text>
</comment>
<dbReference type="RefSeq" id="WP_152241083.1">
    <property type="nucleotide sequence ID" value="NZ_WFKI01000059.1"/>
</dbReference>
<evidence type="ECO:0008006" key="4">
    <source>
        <dbReference type="Google" id="ProtNLM"/>
    </source>
</evidence>
<accession>A0A6L4WSB5</accession>
<organism evidence="2 3">
    <name type="scientific">Poseidonibacter ostreae</name>
    <dbReference type="NCBI Taxonomy" id="2654171"/>
    <lineage>
        <taxon>Bacteria</taxon>
        <taxon>Pseudomonadati</taxon>
        <taxon>Campylobacterota</taxon>
        <taxon>Epsilonproteobacteria</taxon>
        <taxon>Campylobacterales</taxon>
        <taxon>Arcobacteraceae</taxon>
        <taxon>Poseidonibacter</taxon>
    </lineage>
</organism>
<evidence type="ECO:0000313" key="2">
    <source>
        <dbReference type="EMBL" id="KAB7887185.1"/>
    </source>
</evidence>
<sequence length="88" mass="9386">MNINKKILIASCLFATTIVVSYAQPGGGQERGGQNGEPPKEAIEVCVGQESGFECTMNTPRGSLTGTCMNTPDKKYFVCMPEGGPNKR</sequence>
<gene>
    <name evidence="2" type="ORF">GBG19_11130</name>
</gene>
<feature type="signal peptide" evidence="1">
    <location>
        <begin position="1"/>
        <end position="23"/>
    </location>
</feature>
<evidence type="ECO:0000313" key="3">
    <source>
        <dbReference type="Proteomes" id="UP000472839"/>
    </source>
</evidence>
<name>A0A6L4WSB5_9BACT</name>
<feature type="chain" id="PRO_5027075772" description="DUF333 domain-containing protein" evidence="1">
    <location>
        <begin position="24"/>
        <end position="88"/>
    </location>
</feature>
<proteinExistence type="predicted"/>
<dbReference type="EMBL" id="WFKK01000034">
    <property type="protein sequence ID" value="KAB7887185.1"/>
    <property type="molecule type" value="Genomic_DNA"/>
</dbReference>
<dbReference type="Proteomes" id="UP000472839">
    <property type="component" value="Unassembled WGS sequence"/>
</dbReference>
<protein>
    <recommendedName>
        <fullName evidence="4">DUF333 domain-containing protein</fullName>
    </recommendedName>
</protein>
<keyword evidence="1" id="KW-0732">Signal</keyword>